<organism evidence="2 3">
    <name type="scientific">Dovyalis caffra</name>
    <dbReference type="NCBI Taxonomy" id="77055"/>
    <lineage>
        <taxon>Eukaryota</taxon>
        <taxon>Viridiplantae</taxon>
        <taxon>Streptophyta</taxon>
        <taxon>Embryophyta</taxon>
        <taxon>Tracheophyta</taxon>
        <taxon>Spermatophyta</taxon>
        <taxon>Magnoliopsida</taxon>
        <taxon>eudicotyledons</taxon>
        <taxon>Gunneridae</taxon>
        <taxon>Pentapetalae</taxon>
        <taxon>rosids</taxon>
        <taxon>fabids</taxon>
        <taxon>Malpighiales</taxon>
        <taxon>Salicaceae</taxon>
        <taxon>Flacourtieae</taxon>
        <taxon>Dovyalis</taxon>
    </lineage>
</organism>
<dbReference type="Proteomes" id="UP001314170">
    <property type="component" value="Unassembled WGS sequence"/>
</dbReference>
<evidence type="ECO:0000313" key="3">
    <source>
        <dbReference type="Proteomes" id="UP001314170"/>
    </source>
</evidence>
<accession>A0AAV1STS2</accession>
<comment type="caution">
    <text evidence="2">The sequence shown here is derived from an EMBL/GenBank/DDBJ whole genome shotgun (WGS) entry which is preliminary data.</text>
</comment>
<evidence type="ECO:0000313" key="2">
    <source>
        <dbReference type="EMBL" id="CAK7356131.1"/>
    </source>
</evidence>
<dbReference type="EMBL" id="CAWUPB010001197">
    <property type="protein sequence ID" value="CAK7356131.1"/>
    <property type="molecule type" value="Genomic_DNA"/>
</dbReference>
<proteinExistence type="predicted"/>
<protein>
    <submittedName>
        <fullName evidence="2">Uncharacterized protein</fullName>
    </submittedName>
</protein>
<sequence>QLLGMIIMFSERLIRCCGTLKRYPDANFINETCSTTRLEPKDEAAKHLNPHKSQHMTKTRTGQYNIIPWNPPSPTNQLVNIR</sequence>
<keyword evidence="3" id="KW-1185">Reference proteome</keyword>
<dbReference type="AlphaFoldDB" id="A0AAV1STS2"/>
<name>A0AAV1STS2_9ROSI</name>
<feature type="non-terminal residue" evidence="2">
    <location>
        <position position="1"/>
    </location>
</feature>
<reference evidence="2 3" key="1">
    <citation type="submission" date="2024-01" db="EMBL/GenBank/DDBJ databases">
        <authorList>
            <person name="Waweru B."/>
        </authorList>
    </citation>
    <scope>NUCLEOTIDE SEQUENCE [LARGE SCALE GENOMIC DNA]</scope>
</reference>
<gene>
    <name evidence="2" type="ORF">DCAF_LOCUS26400</name>
</gene>
<feature type="region of interest" description="Disordered" evidence="1">
    <location>
        <begin position="63"/>
        <end position="82"/>
    </location>
</feature>
<evidence type="ECO:0000256" key="1">
    <source>
        <dbReference type="SAM" id="MobiDB-lite"/>
    </source>
</evidence>